<dbReference type="PANTHER" id="PTHR46481">
    <property type="entry name" value="ZINC FINGER BED DOMAIN-CONTAINING PROTEIN 4"/>
    <property type="match status" value="1"/>
</dbReference>
<proteinExistence type="predicted"/>
<comment type="caution">
    <text evidence="1">The sequence shown here is derived from an EMBL/GenBank/DDBJ whole genome shotgun (WGS) entry which is preliminary data.</text>
</comment>
<dbReference type="Gramene" id="mRNA:HanXRQr2_Chr09g0365801">
    <property type="protein sequence ID" value="CDS:HanXRQr2_Chr09g0365801.1"/>
    <property type="gene ID" value="HanXRQr2_Chr09g0365801"/>
</dbReference>
<evidence type="ECO:0000313" key="2">
    <source>
        <dbReference type="Proteomes" id="UP000215914"/>
    </source>
</evidence>
<dbReference type="Proteomes" id="UP000215914">
    <property type="component" value="Unassembled WGS sequence"/>
</dbReference>
<reference evidence="1" key="1">
    <citation type="journal article" date="2017" name="Nature">
        <title>The sunflower genome provides insights into oil metabolism, flowering and Asterid evolution.</title>
        <authorList>
            <person name="Badouin H."/>
            <person name="Gouzy J."/>
            <person name="Grassa C.J."/>
            <person name="Murat F."/>
            <person name="Staton S.E."/>
            <person name="Cottret L."/>
            <person name="Lelandais-Briere C."/>
            <person name="Owens G.L."/>
            <person name="Carrere S."/>
            <person name="Mayjonade B."/>
            <person name="Legrand L."/>
            <person name="Gill N."/>
            <person name="Kane N.C."/>
            <person name="Bowers J.E."/>
            <person name="Hubner S."/>
            <person name="Bellec A."/>
            <person name="Berard A."/>
            <person name="Berges H."/>
            <person name="Blanchet N."/>
            <person name="Boniface M.C."/>
            <person name="Brunel D."/>
            <person name="Catrice O."/>
            <person name="Chaidir N."/>
            <person name="Claudel C."/>
            <person name="Donnadieu C."/>
            <person name="Faraut T."/>
            <person name="Fievet G."/>
            <person name="Helmstetter N."/>
            <person name="King M."/>
            <person name="Knapp S.J."/>
            <person name="Lai Z."/>
            <person name="Le Paslier M.C."/>
            <person name="Lippi Y."/>
            <person name="Lorenzon L."/>
            <person name="Mandel J.R."/>
            <person name="Marage G."/>
            <person name="Marchand G."/>
            <person name="Marquand E."/>
            <person name="Bret-Mestries E."/>
            <person name="Morien E."/>
            <person name="Nambeesan S."/>
            <person name="Nguyen T."/>
            <person name="Pegot-Espagnet P."/>
            <person name="Pouilly N."/>
            <person name="Raftis F."/>
            <person name="Sallet E."/>
            <person name="Schiex T."/>
            <person name="Thomas J."/>
            <person name="Vandecasteele C."/>
            <person name="Vares D."/>
            <person name="Vear F."/>
            <person name="Vautrin S."/>
            <person name="Crespi M."/>
            <person name="Mangin B."/>
            <person name="Burke J.M."/>
            <person name="Salse J."/>
            <person name="Munos S."/>
            <person name="Vincourt P."/>
            <person name="Rieseberg L.H."/>
            <person name="Langlade N.B."/>
        </authorList>
    </citation>
    <scope>NUCLEOTIDE SEQUENCE</scope>
    <source>
        <tissue evidence="1">Leaves</tissue>
    </source>
</reference>
<gene>
    <name evidence="1" type="ORF">HanXRQr2_Chr09g0365801</name>
</gene>
<name>A0A9K3N6C2_HELAN</name>
<sequence>MENNYHVDCLGKAVRYIRNSTQRITKFKKCMVASDLESTKFLCEDLPTRWNSTYEMLKTAVDLRDIYFSYKLEDSGYNHDLERLPEHSDFGACEKLVKFLENFKTKTEIVSSPSKPLAHLFFREILDVNKHLWVWDCDPTFSTMITSMREKYDKY</sequence>
<dbReference type="EMBL" id="MNCJ02000324">
    <property type="protein sequence ID" value="KAF5789006.1"/>
    <property type="molecule type" value="Genomic_DNA"/>
</dbReference>
<dbReference type="SUPFAM" id="SSF53098">
    <property type="entry name" value="Ribonuclease H-like"/>
    <property type="match status" value="1"/>
</dbReference>
<accession>A0A9K3N6C2</accession>
<dbReference type="InterPro" id="IPR012337">
    <property type="entry name" value="RNaseH-like_sf"/>
</dbReference>
<dbReference type="PANTHER" id="PTHR46481:SF7">
    <property type="entry name" value="ZINC FINGER BED DOMAIN-CONTAINING PROTEIN RICESLEEPER 2-LIKE"/>
    <property type="match status" value="1"/>
</dbReference>
<protein>
    <submittedName>
        <fullName evidence="1">Ribonuclease H-like superfamily, hAT-like transposase, RNase-H</fullName>
    </submittedName>
</protein>
<reference evidence="1" key="2">
    <citation type="submission" date="2020-06" db="EMBL/GenBank/DDBJ databases">
        <title>Helianthus annuus Genome sequencing and assembly Release 2.</title>
        <authorList>
            <person name="Gouzy J."/>
            <person name="Langlade N."/>
            <person name="Munos S."/>
        </authorList>
    </citation>
    <scope>NUCLEOTIDE SEQUENCE</scope>
    <source>
        <tissue evidence="1">Leaves</tissue>
    </source>
</reference>
<organism evidence="1 2">
    <name type="scientific">Helianthus annuus</name>
    <name type="common">Common sunflower</name>
    <dbReference type="NCBI Taxonomy" id="4232"/>
    <lineage>
        <taxon>Eukaryota</taxon>
        <taxon>Viridiplantae</taxon>
        <taxon>Streptophyta</taxon>
        <taxon>Embryophyta</taxon>
        <taxon>Tracheophyta</taxon>
        <taxon>Spermatophyta</taxon>
        <taxon>Magnoliopsida</taxon>
        <taxon>eudicotyledons</taxon>
        <taxon>Gunneridae</taxon>
        <taxon>Pentapetalae</taxon>
        <taxon>asterids</taxon>
        <taxon>campanulids</taxon>
        <taxon>Asterales</taxon>
        <taxon>Asteraceae</taxon>
        <taxon>Asteroideae</taxon>
        <taxon>Heliantheae alliance</taxon>
        <taxon>Heliantheae</taxon>
        <taxon>Helianthus</taxon>
    </lineage>
</organism>
<dbReference type="AlphaFoldDB" id="A0A9K3N6C2"/>
<evidence type="ECO:0000313" key="1">
    <source>
        <dbReference type="EMBL" id="KAF5789006.1"/>
    </source>
</evidence>
<dbReference type="InterPro" id="IPR052035">
    <property type="entry name" value="ZnF_BED_domain_contain"/>
</dbReference>
<keyword evidence="2" id="KW-1185">Reference proteome</keyword>